<gene>
    <name evidence="3" type="ORF">C8D87_1011706</name>
</gene>
<sequence>MIARSYPFGPVDGLEIDPMYARLRDDEPLARVKLPHGEEGWLLTRYDDVRLALGDPRFSLAQAAVRDTPRMGPQRIGAILTDLDPPDHTRLRRLLAHAFTVRRVEQLRAGAERIAGELLDEMEKAGPPADLVTAYAVPLPGLMVCDLLGVPYTDRDHFQDLAAAFMSITAMTDEEKLSRLGEPAAYLSGLADQRREHQEDDLISALVVAQEEGDRLTADELVQLTVLLLGAGYDSTAAHIANSVYTLLQFPGQAELLRSDPELMPAAVEELLRWIPAQEISDILPRYALEDVELSGGTVQAGEPVLLAKHAANRDPRQYPDPDRFDVTRNAKGHLTFGHGPHHCIGAQLARMDLQVALTAILDRFPGLRLAGDVPWRTGLAMRGPLAMAVAW</sequence>
<reference evidence="3 4" key="1">
    <citation type="submission" date="2018-06" db="EMBL/GenBank/DDBJ databases">
        <title>Genomic Encyclopedia of Type Strains, Phase IV (KMG-IV): sequencing the most valuable type-strain genomes for metagenomic binning, comparative biology and taxonomic classification.</title>
        <authorList>
            <person name="Goeker M."/>
        </authorList>
    </citation>
    <scope>NUCLEOTIDE SEQUENCE [LARGE SCALE GENOMIC DNA]</scope>
    <source>
        <strain evidence="3 4">DSM 45479</strain>
    </source>
</reference>
<organism evidence="3 4">
    <name type="scientific">Lentzea atacamensis</name>
    <dbReference type="NCBI Taxonomy" id="531938"/>
    <lineage>
        <taxon>Bacteria</taxon>
        <taxon>Bacillati</taxon>
        <taxon>Actinomycetota</taxon>
        <taxon>Actinomycetes</taxon>
        <taxon>Pseudonocardiales</taxon>
        <taxon>Pseudonocardiaceae</taxon>
        <taxon>Lentzea</taxon>
    </lineage>
</organism>
<evidence type="ECO:0000313" key="4">
    <source>
        <dbReference type="Proteomes" id="UP000248714"/>
    </source>
</evidence>
<dbReference type="InterPro" id="IPR036396">
    <property type="entry name" value="Cyt_P450_sf"/>
</dbReference>
<dbReference type="InterPro" id="IPR002397">
    <property type="entry name" value="Cyt_P450_B"/>
</dbReference>
<dbReference type="PRINTS" id="PR00359">
    <property type="entry name" value="BP450"/>
</dbReference>
<keyword evidence="2" id="KW-0503">Monooxygenase</keyword>
<accession>A0ABX9EJL9</accession>
<dbReference type="PANTHER" id="PTHR46696">
    <property type="entry name" value="P450, PUTATIVE (EUROFUNG)-RELATED"/>
    <property type="match status" value="1"/>
</dbReference>
<dbReference type="RefSeq" id="WP_233441979.1">
    <property type="nucleotide sequence ID" value="NZ_QLTT01000001.1"/>
</dbReference>
<evidence type="ECO:0000256" key="1">
    <source>
        <dbReference type="ARBA" id="ARBA00010617"/>
    </source>
</evidence>
<comment type="similarity">
    <text evidence="1 2">Belongs to the cytochrome P450 family.</text>
</comment>
<dbReference type="PROSITE" id="PS00086">
    <property type="entry name" value="CYTOCHROME_P450"/>
    <property type="match status" value="1"/>
</dbReference>
<dbReference type="InterPro" id="IPR017972">
    <property type="entry name" value="Cyt_P450_CS"/>
</dbReference>
<evidence type="ECO:0000256" key="2">
    <source>
        <dbReference type="RuleBase" id="RU000461"/>
    </source>
</evidence>
<evidence type="ECO:0000313" key="3">
    <source>
        <dbReference type="EMBL" id="RAS71405.1"/>
    </source>
</evidence>
<dbReference type="EMBL" id="QLTT01000001">
    <property type="protein sequence ID" value="RAS71405.1"/>
    <property type="molecule type" value="Genomic_DNA"/>
</dbReference>
<dbReference type="InterPro" id="IPR001128">
    <property type="entry name" value="Cyt_P450"/>
</dbReference>
<name>A0ABX9EJL9_9PSEU</name>
<dbReference type="PRINTS" id="PR00385">
    <property type="entry name" value="P450"/>
</dbReference>
<keyword evidence="2" id="KW-0408">Iron</keyword>
<protein>
    <submittedName>
        <fullName evidence="3">Cytochrome P450</fullName>
    </submittedName>
</protein>
<dbReference type="PANTHER" id="PTHR46696:SF1">
    <property type="entry name" value="CYTOCHROME P450 YJIB-RELATED"/>
    <property type="match status" value="1"/>
</dbReference>
<keyword evidence="2" id="KW-0560">Oxidoreductase</keyword>
<dbReference type="Pfam" id="PF00067">
    <property type="entry name" value="p450"/>
    <property type="match status" value="1"/>
</dbReference>
<dbReference type="Gene3D" id="1.10.630.10">
    <property type="entry name" value="Cytochrome P450"/>
    <property type="match status" value="1"/>
</dbReference>
<dbReference type="CDD" id="cd11031">
    <property type="entry name" value="Cyp158A-like"/>
    <property type="match status" value="1"/>
</dbReference>
<dbReference type="SUPFAM" id="SSF48264">
    <property type="entry name" value="Cytochrome P450"/>
    <property type="match status" value="1"/>
</dbReference>
<proteinExistence type="inferred from homology"/>
<keyword evidence="4" id="KW-1185">Reference proteome</keyword>
<comment type="caution">
    <text evidence="3">The sequence shown here is derived from an EMBL/GenBank/DDBJ whole genome shotgun (WGS) entry which is preliminary data.</text>
</comment>
<dbReference type="Proteomes" id="UP000248714">
    <property type="component" value="Unassembled WGS sequence"/>
</dbReference>
<keyword evidence="2" id="KW-0479">Metal-binding</keyword>
<keyword evidence="2" id="KW-0349">Heme</keyword>